<dbReference type="PANTHER" id="PTHR37984">
    <property type="entry name" value="PROTEIN CBG26694"/>
    <property type="match status" value="1"/>
</dbReference>
<evidence type="ECO:0000256" key="7">
    <source>
        <dbReference type="ARBA" id="ARBA00022918"/>
    </source>
</evidence>
<evidence type="ECO:0000256" key="4">
    <source>
        <dbReference type="ARBA" id="ARBA00022801"/>
    </source>
</evidence>
<evidence type="ECO:0000313" key="13">
    <source>
        <dbReference type="Proteomes" id="UP000242715"/>
    </source>
</evidence>
<dbReference type="SUPFAM" id="SSF53098">
    <property type="entry name" value="Ribonuclease H-like"/>
    <property type="match status" value="1"/>
</dbReference>
<keyword evidence="10" id="KW-0233">DNA recombination</keyword>
<evidence type="ECO:0000256" key="2">
    <source>
        <dbReference type="ARBA" id="ARBA00022723"/>
    </source>
</evidence>
<dbReference type="GO" id="GO:0046872">
    <property type="term" value="F:metal ion binding"/>
    <property type="evidence" value="ECO:0007669"/>
    <property type="project" value="UniProtKB-KW"/>
</dbReference>
<evidence type="ECO:0000256" key="8">
    <source>
        <dbReference type="ARBA" id="ARBA00022932"/>
    </source>
</evidence>
<dbReference type="InterPro" id="IPR012337">
    <property type="entry name" value="RNaseH-like_sf"/>
</dbReference>
<keyword evidence="8" id="KW-0808">Transferase</keyword>
<evidence type="ECO:0000256" key="5">
    <source>
        <dbReference type="ARBA" id="ARBA00022842"/>
    </source>
</evidence>
<evidence type="ECO:0000313" key="12">
    <source>
        <dbReference type="EMBL" id="GAU37779.1"/>
    </source>
</evidence>
<dbReference type="PROSITE" id="PS50994">
    <property type="entry name" value="INTEGRASE"/>
    <property type="match status" value="1"/>
</dbReference>
<organism evidence="12 13">
    <name type="scientific">Trifolium subterraneum</name>
    <name type="common">Subterranean clover</name>
    <dbReference type="NCBI Taxonomy" id="3900"/>
    <lineage>
        <taxon>Eukaryota</taxon>
        <taxon>Viridiplantae</taxon>
        <taxon>Streptophyta</taxon>
        <taxon>Embryophyta</taxon>
        <taxon>Tracheophyta</taxon>
        <taxon>Spermatophyta</taxon>
        <taxon>Magnoliopsida</taxon>
        <taxon>eudicotyledons</taxon>
        <taxon>Gunneridae</taxon>
        <taxon>Pentapetalae</taxon>
        <taxon>rosids</taxon>
        <taxon>fabids</taxon>
        <taxon>Fabales</taxon>
        <taxon>Fabaceae</taxon>
        <taxon>Papilionoideae</taxon>
        <taxon>50 kb inversion clade</taxon>
        <taxon>NPAAA clade</taxon>
        <taxon>Hologalegina</taxon>
        <taxon>IRL clade</taxon>
        <taxon>Trifolieae</taxon>
        <taxon>Trifolium</taxon>
    </lineage>
</organism>
<dbReference type="Pfam" id="PF17921">
    <property type="entry name" value="Integrase_H2C2"/>
    <property type="match status" value="1"/>
</dbReference>
<keyword evidence="13" id="KW-1185">Reference proteome</keyword>
<dbReference type="OrthoDB" id="2013610at2759"/>
<dbReference type="PANTHER" id="PTHR37984:SF5">
    <property type="entry name" value="PROTEIN NYNRIN-LIKE"/>
    <property type="match status" value="1"/>
</dbReference>
<dbReference type="GO" id="GO:0015074">
    <property type="term" value="P:DNA integration"/>
    <property type="evidence" value="ECO:0007669"/>
    <property type="project" value="UniProtKB-KW"/>
</dbReference>
<dbReference type="Pfam" id="PF24626">
    <property type="entry name" value="SH3_Tf2-1"/>
    <property type="match status" value="1"/>
</dbReference>
<dbReference type="InterPro" id="IPR056924">
    <property type="entry name" value="SH3_Tf2-1"/>
</dbReference>
<dbReference type="InterPro" id="IPR016197">
    <property type="entry name" value="Chromo-like_dom_sf"/>
</dbReference>
<dbReference type="Gene3D" id="3.30.70.270">
    <property type="match status" value="1"/>
</dbReference>
<keyword evidence="1" id="KW-0645">Protease</keyword>
<keyword evidence="8" id="KW-0239">DNA-directed DNA polymerase</keyword>
<evidence type="ECO:0000256" key="3">
    <source>
        <dbReference type="ARBA" id="ARBA00022750"/>
    </source>
</evidence>
<dbReference type="SUPFAM" id="SSF56672">
    <property type="entry name" value="DNA/RNA polymerases"/>
    <property type="match status" value="1"/>
</dbReference>
<dbReference type="Gene3D" id="1.10.340.70">
    <property type="match status" value="1"/>
</dbReference>
<keyword evidence="5" id="KW-0460">Magnesium</keyword>
<proteinExistence type="predicted"/>
<evidence type="ECO:0000256" key="10">
    <source>
        <dbReference type="ARBA" id="ARBA00023172"/>
    </source>
</evidence>
<dbReference type="GO" id="GO:0004190">
    <property type="term" value="F:aspartic-type endopeptidase activity"/>
    <property type="evidence" value="ECO:0007669"/>
    <property type="project" value="UniProtKB-KW"/>
</dbReference>
<dbReference type="InterPro" id="IPR050951">
    <property type="entry name" value="Retrovirus_Pol_polyprotein"/>
</dbReference>
<evidence type="ECO:0000259" key="11">
    <source>
        <dbReference type="PROSITE" id="PS50994"/>
    </source>
</evidence>
<dbReference type="CDD" id="cd01647">
    <property type="entry name" value="RT_LTR"/>
    <property type="match status" value="1"/>
</dbReference>
<accession>A0A2Z6P2A0</accession>
<dbReference type="InterPro" id="IPR036397">
    <property type="entry name" value="RNaseH_sf"/>
</dbReference>
<keyword evidence="4" id="KW-0378">Hydrolase</keyword>
<dbReference type="InterPro" id="IPR043128">
    <property type="entry name" value="Rev_trsase/Diguanyl_cyclase"/>
</dbReference>
<dbReference type="InterPro" id="IPR041588">
    <property type="entry name" value="Integrase_H2C2"/>
</dbReference>
<dbReference type="GO" id="GO:0006508">
    <property type="term" value="P:proteolysis"/>
    <property type="evidence" value="ECO:0007669"/>
    <property type="project" value="UniProtKB-KW"/>
</dbReference>
<evidence type="ECO:0000256" key="6">
    <source>
        <dbReference type="ARBA" id="ARBA00022908"/>
    </source>
</evidence>
<name>A0A2Z6P2A0_TRISU</name>
<dbReference type="GO" id="GO:0003887">
    <property type="term" value="F:DNA-directed DNA polymerase activity"/>
    <property type="evidence" value="ECO:0007669"/>
    <property type="project" value="UniProtKB-KW"/>
</dbReference>
<keyword evidence="9" id="KW-0238">DNA-binding</keyword>
<dbReference type="EMBL" id="DF973688">
    <property type="protein sequence ID" value="GAU37779.1"/>
    <property type="molecule type" value="Genomic_DNA"/>
</dbReference>
<keyword evidence="8" id="KW-0548">Nucleotidyltransferase</keyword>
<sequence>MASSPPRNIDELELCFDDRLTQMQLQRNSDVDELRTLLRAQAESSSQASTGRHGSDGPRRCAINFFSSKKPRQRRRCDWLLFILMIKHSGKIQDYVDQFELALTQQKRSQLMVLEVEDDESNEDPRVDAPVFKVVVGINSKLHSSVEVSHGSCSKPNFVADVVVLPLACCDLILGIQWLKYLGPILWDFEKLQMELTTKVPSFKLINNKSFAQAVQKGAELCFFIYADCSTFMLLTCHVMHTSDASVVIPPPIAALLIDYADIFEETSQLPLSCPGFDHKITLKEGITPFNLHPYRFSLVQKDVIDKLVHDMLDQGIVQHSTSPFASPTILVRKKDGLWRFCVDFRRLNELTIKDRFPIPLIEDLMDELHGSMVFSKLDMRSKCDFALAKVEYLGHFITHDGVSTDPAKIQVEFGKLAQPLTDLCKNDNFLSSAVGGHSGRDVTTSRVKSLFYWKGMSKDILNFVKNCGVCQKNKFDLAASPGLLQPLPIPNQVWTDISMDFIEGLPPSAGKHVIFVVVDRLKKYAHFMALAHPYTAVDVAQVFLDNVFKLHGLPESITSDRDSIFLSSFWNAFFKLQDKPTQWSKWLSLAEWWDNTNYHSSIHTTPFEIVYGQPPPIHLPYLPGSASTVIVDKSLMARDETIKLLKFHLLRAQNRMSQLADKHRSDRVFYVDRIGSVAYQLQLPLTAAIHNVFHVSQLKLCPNPHAQPVQHLPPDITTARRVPLAILDRKMVKRGRIATTKVLVQWNDLPTDKATWEFYYDLLKKFPDFHP</sequence>
<protein>
    <recommendedName>
        <fullName evidence="11">Integrase catalytic domain-containing protein</fullName>
    </recommendedName>
</protein>
<dbReference type="GO" id="GO:0006310">
    <property type="term" value="P:DNA recombination"/>
    <property type="evidence" value="ECO:0007669"/>
    <property type="project" value="UniProtKB-KW"/>
</dbReference>
<dbReference type="InterPro" id="IPR001584">
    <property type="entry name" value="Integrase_cat-core"/>
</dbReference>
<dbReference type="GO" id="GO:0003677">
    <property type="term" value="F:DNA binding"/>
    <property type="evidence" value="ECO:0007669"/>
    <property type="project" value="UniProtKB-KW"/>
</dbReference>
<gene>
    <name evidence="12" type="ORF">TSUD_158600</name>
</gene>
<dbReference type="InterPro" id="IPR043502">
    <property type="entry name" value="DNA/RNA_pol_sf"/>
</dbReference>
<keyword evidence="6" id="KW-0229">DNA integration</keyword>
<evidence type="ECO:0000256" key="1">
    <source>
        <dbReference type="ARBA" id="ARBA00022670"/>
    </source>
</evidence>
<reference evidence="13" key="1">
    <citation type="journal article" date="2017" name="Front. Plant Sci.">
        <title>Climate Clever Clovers: New Paradigm to Reduce the Environmental Footprint of Ruminants by Breeding Low Methanogenic Forages Utilizing Haplotype Variation.</title>
        <authorList>
            <person name="Kaur P."/>
            <person name="Appels R."/>
            <person name="Bayer P.E."/>
            <person name="Keeble-Gagnere G."/>
            <person name="Wang J."/>
            <person name="Hirakawa H."/>
            <person name="Shirasawa K."/>
            <person name="Vercoe P."/>
            <person name="Stefanova K."/>
            <person name="Durmic Z."/>
            <person name="Nichols P."/>
            <person name="Revell C."/>
            <person name="Isobe S.N."/>
            <person name="Edwards D."/>
            <person name="Erskine W."/>
        </authorList>
    </citation>
    <scope>NUCLEOTIDE SEQUENCE [LARGE SCALE GENOMIC DNA]</scope>
    <source>
        <strain evidence="13">cv. Daliak</strain>
    </source>
</reference>
<evidence type="ECO:0000256" key="9">
    <source>
        <dbReference type="ARBA" id="ARBA00023125"/>
    </source>
</evidence>
<dbReference type="AlphaFoldDB" id="A0A2Z6P2A0"/>
<dbReference type="Gene3D" id="3.10.10.10">
    <property type="entry name" value="HIV Type 1 Reverse Transcriptase, subunit A, domain 1"/>
    <property type="match status" value="1"/>
</dbReference>
<keyword evidence="3" id="KW-0064">Aspartyl protease</keyword>
<dbReference type="Gene3D" id="3.30.420.10">
    <property type="entry name" value="Ribonuclease H-like superfamily/Ribonuclease H"/>
    <property type="match status" value="2"/>
</dbReference>
<feature type="domain" description="Integrase catalytic" evidence="11">
    <location>
        <begin position="485"/>
        <end position="576"/>
    </location>
</feature>
<dbReference type="GO" id="GO:0003964">
    <property type="term" value="F:RNA-directed DNA polymerase activity"/>
    <property type="evidence" value="ECO:0007669"/>
    <property type="project" value="UniProtKB-KW"/>
</dbReference>
<keyword evidence="2" id="KW-0479">Metal-binding</keyword>
<dbReference type="SUPFAM" id="SSF54160">
    <property type="entry name" value="Chromo domain-like"/>
    <property type="match status" value="1"/>
</dbReference>
<dbReference type="Proteomes" id="UP000242715">
    <property type="component" value="Unassembled WGS sequence"/>
</dbReference>
<keyword evidence="7" id="KW-0695">RNA-directed DNA polymerase</keyword>